<reference evidence="2 3" key="1">
    <citation type="journal article" date="2010" name="Nature">
        <title>Genome sequencing and analysis of the model grass Brachypodium distachyon.</title>
        <authorList>
            <consortium name="International Brachypodium Initiative"/>
        </authorList>
    </citation>
    <scope>NUCLEOTIDE SEQUENCE [LARGE SCALE GENOMIC DNA]</scope>
    <source>
        <strain evidence="2 3">Bd21</strain>
    </source>
</reference>
<dbReference type="EMBL" id="CM000880">
    <property type="protein sequence ID" value="KQK24016.1"/>
    <property type="molecule type" value="Genomic_DNA"/>
</dbReference>
<keyword evidence="4" id="KW-1185">Reference proteome</keyword>
<name>A0A0Q3HMG7_BRADI</name>
<organism evidence="2">
    <name type="scientific">Brachypodium distachyon</name>
    <name type="common">Purple false brome</name>
    <name type="synonym">Trachynia distachya</name>
    <dbReference type="NCBI Taxonomy" id="15368"/>
    <lineage>
        <taxon>Eukaryota</taxon>
        <taxon>Viridiplantae</taxon>
        <taxon>Streptophyta</taxon>
        <taxon>Embryophyta</taxon>
        <taxon>Tracheophyta</taxon>
        <taxon>Spermatophyta</taxon>
        <taxon>Magnoliopsida</taxon>
        <taxon>Liliopsida</taxon>
        <taxon>Poales</taxon>
        <taxon>Poaceae</taxon>
        <taxon>BOP clade</taxon>
        <taxon>Pooideae</taxon>
        <taxon>Stipodae</taxon>
        <taxon>Brachypodieae</taxon>
        <taxon>Brachypodium</taxon>
    </lineage>
</organism>
<dbReference type="Pfam" id="PF03478">
    <property type="entry name" value="Beta-prop_KIB1-4"/>
    <property type="match status" value="2"/>
</dbReference>
<dbReference type="Proteomes" id="UP000008810">
    <property type="component" value="Chromosome 1"/>
</dbReference>
<dbReference type="InParanoid" id="A0A0Q3HMG7"/>
<sequence length="254" mass="27687">MAAAASLPSELLANIHGRLGPVDRLAFAAVFRESRDAFNPEASKLFCLSDRRAASVRGGHDAVLGSSSSGGWLVTADGRAQMRLVNPVTGEQRDLPPITTIDAVYCKGQFYSITYSGAVEVWEHDADDGEFTSKETTVDKFRGGWTCSFKVLVLDDGDATGRHWEEMDDIGDAALFVGVNNSLFASTRGHPELKAGCVYFTDDDLGQAERRSINEDNKRGAGVFSLKDGTLEKIQGLMQRHRSWPPPAWFTPSI</sequence>
<dbReference type="OrthoDB" id="694239at2759"/>
<dbReference type="STRING" id="15368.A0A0Q3HMG7"/>
<feature type="domain" description="KIB1-4 beta-propeller" evidence="1">
    <location>
        <begin position="67"/>
        <end position="100"/>
    </location>
</feature>
<dbReference type="PANTHER" id="PTHR45560">
    <property type="entry name" value="OS04G0163150 PROTEIN-RELATED"/>
    <property type="match status" value="1"/>
</dbReference>
<reference evidence="2" key="2">
    <citation type="submission" date="2017-06" db="EMBL/GenBank/DDBJ databases">
        <title>WGS assembly of Brachypodium distachyon.</title>
        <authorList>
            <consortium name="The International Brachypodium Initiative"/>
            <person name="Lucas S."/>
            <person name="Harmon-Smith M."/>
            <person name="Lail K."/>
            <person name="Tice H."/>
            <person name="Grimwood J."/>
            <person name="Bruce D."/>
            <person name="Barry K."/>
            <person name="Shu S."/>
            <person name="Lindquist E."/>
            <person name="Wang M."/>
            <person name="Pitluck S."/>
            <person name="Vogel J.P."/>
            <person name="Garvin D.F."/>
            <person name="Mockler T.C."/>
            <person name="Schmutz J."/>
            <person name="Rokhsar D."/>
            <person name="Bevan M.W."/>
        </authorList>
    </citation>
    <scope>NUCLEOTIDE SEQUENCE</scope>
    <source>
        <strain evidence="2">Bd21</strain>
    </source>
</reference>
<dbReference type="Gramene" id="KQK24016">
    <property type="protein sequence ID" value="KQK24016"/>
    <property type="gene ID" value="BRADI_1g77576v3"/>
</dbReference>
<protein>
    <recommendedName>
        <fullName evidence="1">KIB1-4 beta-propeller domain-containing protein</fullName>
    </recommendedName>
</protein>
<evidence type="ECO:0000313" key="2">
    <source>
        <dbReference type="EMBL" id="KQK24016.1"/>
    </source>
</evidence>
<proteinExistence type="predicted"/>
<evidence type="ECO:0000313" key="4">
    <source>
        <dbReference type="Proteomes" id="UP000008810"/>
    </source>
</evidence>
<feature type="domain" description="KIB1-4 beta-propeller" evidence="1">
    <location>
        <begin position="102"/>
        <end position="224"/>
    </location>
</feature>
<gene>
    <name evidence="2" type="ORF">BRADI_1g77576v3</name>
</gene>
<accession>A0A0Q3HMG7</accession>
<dbReference type="AlphaFoldDB" id="A0A0Q3HMG7"/>
<reference evidence="3" key="3">
    <citation type="submission" date="2018-08" db="UniProtKB">
        <authorList>
            <consortium name="EnsemblPlants"/>
        </authorList>
    </citation>
    <scope>IDENTIFICATION</scope>
    <source>
        <strain evidence="3">cv. Bd21</strain>
    </source>
</reference>
<dbReference type="EnsemblPlants" id="KQK24016">
    <property type="protein sequence ID" value="KQK24016"/>
    <property type="gene ID" value="BRADI_1g77576v3"/>
</dbReference>
<dbReference type="InterPro" id="IPR005174">
    <property type="entry name" value="KIB1-4_b-propeller"/>
</dbReference>
<evidence type="ECO:0000259" key="1">
    <source>
        <dbReference type="Pfam" id="PF03478"/>
    </source>
</evidence>
<evidence type="ECO:0000313" key="3">
    <source>
        <dbReference type="EnsemblPlants" id="KQK24016"/>
    </source>
</evidence>